<gene>
    <name evidence="5" type="ORF">EET67_24480</name>
</gene>
<comment type="caution">
    <text evidence="5">The sequence shown here is derived from an EMBL/GenBank/DDBJ whole genome shotgun (WGS) entry which is preliminary data.</text>
</comment>
<feature type="domain" description="SHSP" evidence="4">
    <location>
        <begin position="56"/>
        <end position="168"/>
    </location>
</feature>
<reference evidence="5 6" key="1">
    <citation type="submission" date="2018-11" db="EMBL/GenBank/DDBJ databases">
        <title>Pseudaminobacter arsenicus sp. nov., an arsenic-resistant bacterium isolated from arsenic-rich aquifers.</title>
        <authorList>
            <person name="Mu Y."/>
        </authorList>
    </citation>
    <scope>NUCLEOTIDE SEQUENCE [LARGE SCALE GENOMIC DNA]</scope>
    <source>
        <strain evidence="5 6">CB3</strain>
    </source>
</reference>
<keyword evidence="1" id="KW-0346">Stress response</keyword>
<evidence type="ECO:0000259" key="4">
    <source>
        <dbReference type="PROSITE" id="PS01031"/>
    </source>
</evidence>
<dbReference type="PANTHER" id="PTHR46733">
    <property type="entry name" value="26.5 KDA HEAT SHOCK PROTEIN, MITOCHONDRIAL"/>
    <property type="match status" value="1"/>
</dbReference>
<protein>
    <submittedName>
        <fullName evidence="5">Hsp20/alpha crystallin family protein</fullName>
    </submittedName>
</protein>
<evidence type="ECO:0000256" key="2">
    <source>
        <dbReference type="PROSITE-ProRule" id="PRU00285"/>
    </source>
</evidence>
<evidence type="ECO:0000256" key="3">
    <source>
        <dbReference type="RuleBase" id="RU003616"/>
    </source>
</evidence>
<dbReference type="GO" id="GO:0009408">
    <property type="term" value="P:response to heat"/>
    <property type="evidence" value="ECO:0007669"/>
    <property type="project" value="InterPro"/>
</dbReference>
<dbReference type="EMBL" id="RKST01000059">
    <property type="protein sequence ID" value="RUM95229.1"/>
    <property type="molecule type" value="Genomic_DNA"/>
</dbReference>
<dbReference type="InterPro" id="IPR008978">
    <property type="entry name" value="HSP20-like_chaperone"/>
</dbReference>
<dbReference type="RefSeq" id="WP_128628791.1">
    <property type="nucleotide sequence ID" value="NZ_RKST01000059.1"/>
</dbReference>
<dbReference type="Proteomes" id="UP000281647">
    <property type="component" value="Unassembled WGS sequence"/>
</dbReference>
<dbReference type="InterPro" id="IPR044587">
    <property type="entry name" value="HSP21-like"/>
</dbReference>
<proteinExistence type="inferred from homology"/>
<dbReference type="Pfam" id="PF00011">
    <property type="entry name" value="HSP20"/>
    <property type="match status" value="1"/>
</dbReference>
<keyword evidence="6" id="KW-1185">Reference proteome</keyword>
<dbReference type="PROSITE" id="PS01031">
    <property type="entry name" value="SHSP"/>
    <property type="match status" value="1"/>
</dbReference>
<dbReference type="AlphaFoldDB" id="A0A432UZ87"/>
<evidence type="ECO:0000313" key="6">
    <source>
        <dbReference type="Proteomes" id="UP000281647"/>
    </source>
</evidence>
<comment type="similarity">
    <text evidence="2 3">Belongs to the small heat shock protein (HSP20) family.</text>
</comment>
<dbReference type="CDD" id="cd06464">
    <property type="entry name" value="ACD_sHsps-like"/>
    <property type="match status" value="1"/>
</dbReference>
<dbReference type="PANTHER" id="PTHR46733:SF4">
    <property type="entry name" value="HEAT SHOCK PROTEIN 21, CHLOROPLASTIC"/>
    <property type="match status" value="1"/>
</dbReference>
<organism evidence="5 6">
    <name type="scientific">Borborobacter arsenicus</name>
    <dbReference type="NCBI Taxonomy" id="1851146"/>
    <lineage>
        <taxon>Bacteria</taxon>
        <taxon>Pseudomonadati</taxon>
        <taxon>Pseudomonadota</taxon>
        <taxon>Alphaproteobacteria</taxon>
        <taxon>Hyphomicrobiales</taxon>
        <taxon>Phyllobacteriaceae</taxon>
        <taxon>Borborobacter</taxon>
    </lineage>
</organism>
<sequence>MSVRDLIPWNRGNNQTPAIYRGDDMDPFLSLHRNVNRLFDEVFRGFDTPSVVGRMMPRNGAWPSVEFSETDKEIRVTAEVPGLEENDIEVMLEDGVLTLRGEKKSENEDKDRQFSERYYGRFERRLALGREVEKDKVAATFKNGVLTVTLPKTEKAQANAKRIAINSSK</sequence>
<dbReference type="OrthoDB" id="9808910at2"/>
<name>A0A432UZ87_9HYPH</name>
<dbReference type="SUPFAM" id="SSF49764">
    <property type="entry name" value="HSP20-like chaperones"/>
    <property type="match status" value="1"/>
</dbReference>
<evidence type="ECO:0000256" key="1">
    <source>
        <dbReference type="ARBA" id="ARBA00023016"/>
    </source>
</evidence>
<accession>A0A432UZ87</accession>
<dbReference type="InterPro" id="IPR002068">
    <property type="entry name" value="A-crystallin/Hsp20_dom"/>
</dbReference>
<dbReference type="Gene3D" id="2.60.40.790">
    <property type="match status" value="1"/>
</dbReference>
<evidence type="ECO:0000313" key="5">
    <source>
        <dbReference type="EMBL" id="RUM95229.1"/>
    </source>
</evidence>